<reference evidence="1 2" key="2">
    <citation type="submission" date="2018-11" db="EMBL/GenBank/DDBJ databases">
        <authorList>
            <consortium name="Pathogen Informatics"/>
        </authorList>
    </citation>
    <scope>NUCLEOTIDE SEQUENCE [LARGE SCALE GENOMIC DNA]</scope>
</reference>
<sequence length="70" mass="7870">MVCLAKLPFLPVAASRSVQTSFPNGLLSSIALRFPSFPQPSILFGRCPYDYLEEDDRVENYEEGRRESGT</sequence>
<gene>
    <name evidence="1" type="ORF">TTAC_LOCUS11126</name>
</gene>
<organism evidence="3">
    <name type="scientific">Hydatigena taeniaeformis</name>
    <name type="common">Feline tapeworm</name>
    <name type="synonym">Taenia taeniaeformis</name>
    <dbReference type="NCBI Taxonomy" id="6205"/>
    <lineage>
        <taxon>Eukaryota</taxon>
        <taxon>Metazoa</taxon>
        <taxon>Spiralia</taxon>
        <taxon>Lophotrochozoa</taxon>
        <taxon>Platyhelminthes</taxon>
        <taxon>Cestoda</taxon>
        <taxon>Eucestoda</taxon>
        <taxon>Cyclophyllidea</taxon>
        <taxon>Taeniidae</taxon>
        <taxon>Hydatigera</taxon>
    </lineage>
</organism>
<evidence type="ECO:0000313" key="3">
    <source>
        <dbReference type="WBParaSite" id="TTAC_0001114301-mRNA-1"/>
    </source>
</evidence>
<evidence type="ECO:0000313" key="1">
    <source>
        <dbReference type="EMBL" id="VDM36106.1"/>
    </source>
</evidence>
<dbReference type="WBParaSite" id="TTAC_0001114301-mRNA-1">
    <property type="protein sequence ID" value="TTAC_0001114301-mRNA-1"/>
    <property type="gene ID" value="TTAC_0001114301"/>
</dbReference>
<keyword evidence="2" id="KW-1185">Reference proteome</keyword>
<proteinExistence type="predicted"/>
<accession>A0A0R3XC66</accession>
<reference evidence="3" key="1">
    <citation type="submission" date="2017-02" db="UniProtKB">
        <authorList>
            <consortium name="WormBaseParasite"/>
        </authorList>
    </citation>
    <scope>IDENTIFICATION</scope>
</reference>
<name>A0A0R3XC66_HYDTA</name>
<dbReference type="AlphaFoldDB" id="A0A0R3XC66"/>
<dbReference type="EMBL" id="UYWX01023021">
    <property type="protein sequence ID" value="VDM36106.1"/>
    <property type="molecule type" value="Genomic_DNA"/>
</dbReference>
<evidence type="ECO:0000313" key="2">
    <source>
        <dbReference type="Proteomes" id="UP000274429"/>
    </source>
</evidence>
<dbReference type="Proteomes" id="UP000274429">
    <property type="component" value="Unassembled WGS sequence"/>
</dbReference>
<protein>
    <submittedName>
        <fullName evidence="3">Secreted protein</fullName>
    </submittedName>
</protein>